<accession>A0AAD7NRR6</accession>
<feature type="region of interest" description="Disordered" evidence="1">
    <location>
        <begin position="134"/>
        <end position="153"/>
    </location>
</feature>
<comment type="caution">
    <text evidence="2">The sequence shown here is derived from an EMBL/GenBank/DDBJ whole genome shotgun (WGS) entry which is preliminary data.</text>
</comment>
<name>A0AAD7NRR6_9AGAR</name>
<organism evidence="2 3">
    <name type="scientific">Mycena metata</name>
    <dbReference type="NCBI Taxonomy" id="1033252"/>
    <lineage>
        <taxon>Eukaryota</taxon>
        <taxon>Fungi</taxon>
        <taxon>Dikarya</taxon>
        <taxon>Basidiomycota</taxon>
        <taxon>Agaricomycotina</taxon>
        <taxon>Agaricomycetes</taxon>
        <taxon>Agaricomycetidae</taxon>
        <taxon>Agaricales</taxon>
        <taxon>Marasmiineae</taxon>
        <taxon>Mycenaceae</taxon>
        <taxon>Mycena</taxon>
    </lineage>
</organism>
<sequence length="270" mass="28727">MVPSSSGTMPILSNVQDRLKADLGGLAHRPSGLHVFTDATTTTDHLTQPEDPVDPSPCLTPILSSCTSETAEACVTLTRASFPSFLTPTVFAGFVLASRKDAKRVCFCRFYPGQYLLDSSPITPRTAVVCAESEQPARHVPEDSEPTSNTSYWTPASQPLIQKLLAPPLLRCCEQEMQWWPCAAPVVDLEAPGSAQQPHPTVTAKGSGSCGSSLSGMWHTLLQILKTQRAGPLVDTNGGMESRAGGPSSTRKGHIFAVLAGRPNTPAYAP</sequence>
<dbReference type="Proteomes" id="UP001215598">
    <property type="component" value="Unassembled WGS sequence"/>
</dbReference>
<dbReference type="AlphaFoldDB" id="A0AAD7NRR6"/>
<proteinExistence type="predicted"/>
<keyword evidence="3" id="KW-1185">Reference proteome</keyword>
<protein>
    <submittedName>
        <fullName evidence="2">Uncharacterized protein</fullName>
    </submittedName>
</protein>
<evidence type="ECO:0000313" key="3">
    <source>
        <dbReference type="Proteomes" id="UP001215598"/>
    </source>
</evidence>
<evidence type="ECO:0000313" key="2">
    <source>
        <dbReference type="EMBL" id="KAJ7772401.1"/>
    </source>
</evidence>
<gene>
    <name evidence="2" type="ORF">B0H16DRAFT_1881037</name>
</gene>
<evidence type="ECO:0000256" key="1">
    <source>
        <dbReference type="SAM" id="MobiDB-lite"/>
    </source>
</evidence>
<reference evidence="2" key="1">
    <citation type="submission" date="2023-03" db="EMBL/GenBank/DDBJ databases">
        <title>Massive genome expansion in bonnet fungi (Mycena s.s.) driven by repeated elements and novel gene families across ecological guilds.</title>
        <authorList>
            <consortium name="Lawrence Berkeley National Laboratory"/>
            <person name="Harder C.B."/>
            <person name="Miyauchi S."/>
            <person name="Viragh M."/>
            <person name="Kuo A."/>
            <person name="Thoen E."/>
            <person name="Andreopoulos B."/>
            <person name="Lu D."/>
            <person name="Skrede I."/>
            <person name="Drula E."/>
            <person name="Henrissat B."/>
            <person name="Morin E."/>
            <person name="Kohler A."/>
            <person name="Barry K."/>
            <person name="LaButti K."/>
            <person name="Morin E."/>
            <person name="Salamov A."/>
            <person name="Lipzen A."/>
            <person name="Mereny Z."/>
            <person name="Hegedus B."/>
            <person name="Baldrian P."/>
            <person name="Stursova M."/>
            <person name="Weitz H."/>
            <person name="Taylor A."/>
            <person name="Grigoriev I.V."/>
            <person name="Nagy L.G."/>
            <person name="Martin F."/>
            <person name="Kauserud H."/>
        </authorList>
    </citation>
    <scope>NUCLEOTIDE SEQUENCE</scope>
    <source>
        <strain evidence="2">CBHHK182m</strain>
    </source>
</reference>
<dbReference type="EMBL" id="JARKIB010000014">
    <property type="protein sequence ID" value="KAJ7772401.1"/>
    <property type="molecule type" value="Genomic_DNA"/>
</dbReference>